<keyword evidence="4" id="KW-0808">Transferase</keyword>
<protein>
    <recommendedName>
        <fullName evidence="3">E2 ubiquitin-conjugating enzyme</fullName>
        <ecNumber evidence="3">2.3.2.23</ecNumber>
    </recommendedName>
</protein>
<dbReference type="SUPFAM" id="SSF54495">
    <property type="entry name" value="UBC-like"/>
    <property type="match status" value="1"/>
</dbReference>
<dbReference type="PROSITE" id="PS00183">
    <property type="entry name" value="UBC_1"/>
    <property type="match status" value="1"/>
</dbReference>
<evidence type="ECO:0000313" key="11">
    <source>
        <dbReference type="EMBL" id="RWR99625.1"/>
    </source>
</evidence>
<dbReference type="GO" id="GO:0061631">
    <property type="term" value="F:ubiquitin conjugating enzyme activity"/>
    <property type="evidence" value="ECO:0007669"/>
    <property type="project" value="UniProtKB-EC"/>
</dbReference>
<dbReference type="Pfam" id="PF00179">
    <property type="entry name" value="UQ_con"/>
    <property type="match status" value="1"/>
</dbReference>
<evidence type="ECO:0000256" key="2">
    <source>
        <dbReference type="ARBA" id="ARBA00004906"/>
    </source>
</evidence>
<comment type="caution">
    <text evidence="11">The sequence shown here is derived from an EMBL/GenBank/DDBJ whole genome shotgun (WGS) entry which is preliminary data.</text>
</comment>
<keyword evidence="7 9" id="KW-0067">ATP-binding</keyword>
<dbReference type="STRING" id="1965070.A0A443Q9D2"/>
<evidence type="ECO:0000259" key="10">
    <source>
        <dbReference type="PROSITE" id="PS50127"/>
    </source>
</evidence>
<dbReference type="GO" id="GO:0006511">
    <property type="term" value="P:ubiquitin-dependent protein catabolic process"/>
    <property type="evidence" value="ECO:0007669"/>
    <property type="project" value="UniProtKB-ARBA"/>
</dbReference>
<evidence type="ECO:0000256" key="5">
    <source>
        <dbReference type="ARBA" id="ARBA00022741"/>
    </source>
</evidence>
<dbReference type="SMART" id="SM00212">
    <property type="entry name" value="UBCc"/>
    <property type="match status" value="1"/>
</dbReference>
<comment type="pathway">
    <text evidence="2">Protein modification; protein ubiquitination.</text>
</comment>
<feature type="non-terminal residue" evidence="11">
    <location>
        <position position="149"/>
    </location>
</feature>
<evidence type="ECO:0000256" key="7">
    <source>
        <dbReference type="ARBA" id="ARBA00022840"/>
    </source>
</evidence>
<comment type="catalytic activity">
    <reaction evidence="1">
        <text>S-ubiquitinyl-[E1 ubiquitin-activating enzyme]-L-cysteine + [E2 ubiquitin-conjugating enzyme]-L-cysteine = [E1 ubiquitin-activating enzyme]-L-cysteine + S-ubiquitinyl-[E2 ubiquitin-conjugating enzyme]-L-cysteine.</text>
        <dbReference type="EC" id="2.3.2.23"/>
    </reaction>
</comment>
<dbReference type="InterPro" id="IPR016135">
    <property type="entry name" value="UBQ-conjugating_enzyme/RWD"/>
</dbReference>
<dbReference type="OrthoDB" id="7851174at2759"/>
<keyword evidence="12" id="KW-1185">Reference proteome</keyword>
<dbReference type="InterPro" id="IPR000608">
    <property type="entry name" value="UBC"/>
</dbReference>
<proteinExistence type="inferred from homology"/>
<dbReference type="PROSITE" id="PS50127">
    <property type="entry name" value="UBC_2"/>
    <property type="match status" value="1"/>
</dbReference>
<evidence type="ECO:0000256" key="9">
    <source>
        <dbReference type="RuleBase" id="RU362109"/>
    </source>
</evidence>
<sequence>RATLRMEERRIMRELAQIRKNPPPGCSAEPVGNDLFHWAAIIAGPVDSVYEGGIFQLDIRLPPNYPFEPPQIRFRTKIFHPNIADNGEICLDILKRDKWSPALTIETVLLSLISLLTDPNPNSALVAEIARIYKKDRARYNDMAREWTR</sequence>
<comment type="similarity">
    <text evidence="9">Belongs to the ubiquitin-conjugating enzyme family.</text>
</comment>
<accession>A0A443Q9D2</accession>
<dbReference type="InterPro" id="IPR023313">
    <property type="entry name" value="UBQ-conjugating_AS"/>
</dbReference>
<evidence type="ECO:0000256" key="8">
    <source>
        <dbReference type="PROSITE-ProRule" id="PRU10133"/>
    </source>
</evidence>
<dbReference type="AlphaFoldDB" id="A0A443Q9D2"/>
<name>A0A443Q9D2_9ACAR</name>
<evidence type="ECO:0000256" key="1">
    <source>
        <dbReference type="ARBA" id="ARBA00000485"/>
    </source>
</evidence>
<dbReference type="FunFam" id="3.10.110.10:FF:000101">
    <property type="entry name" value="Ubiquitin-conjugating enzyme E2 D2"/>
    <property type="match status" value="1"/>
</dbReference>
<keyword evidence="5 9" id="KW-0547">Nucleotide-binding</keyword>
<feature type="domain" description="UBC core" evidence="10">
    <location>
        <begin position="6"/>
        <end position="149"/>
    </location>
</feature>
<organism evidence="11 12">
    <name type="scientific">Dinothrombium tinctorium</name>
    <dbReference type="NCBI Taxonomy" id="1965070"/>
    <lineage>
        <taxon>Eukaryota</taxon>
        <taxon>Metazoa</taxon>
        <taxon>Ecdysozoa</taxon>
        <taxon>Arthropoda</taxon>
        <taxon>Chelicerata</taxon>
        <taxon>Arachnida</taxon>
        <taxon>Acari</taxon>
        <taxon>Acariformes</taxon>
        <taxon>Trombidiformes</taxon>
        <taxon>Prostigmata</taxon>
        <taxon>Anystina</taxon>
        <taxon>Parasitengona</taxon>
        <taxon>Trombidioidea</taxon>
        <taxon>Trombidiidae</taxon>
        <taxon>Dinothrombium</taxon>
    </lineage>
</organism>
<dbReference type="PANTHER" id="PTHR24068">
    <property type="entry name" value="UBIQUITIN-CONJUGATING ENZYME E2"/>
    <property type="match status" value="1"/>
</dbReference>
<dbReference type="GO" id="GO:0005524">
    <property type="term" value="F:ATP binding"/>
    <property type="evidence" value="ECO:0007669"/>
    <property type="project" value="UniProtKB-UniRule"/>
</dbReference>
<dbReference type="EMBL" id="NCKU01014288">
    <property type="protein sequence ID" value="RWR99625.1"/>
    <property type="molecule type" value="Genomic_DNA"/>
</dbReference>
<feature type="active site" description="Glycyl thioester intermediate" evidence="8">
    <location>
        <position position="90"/>
    </location>
</feature>
<feature type="non-terminal residue" evidence="11">
    <location>
        <position position="1"/>
    </location>
</feature>
<evidence type="ECO:0000313" key="12">
    <source>
        <dbReference type="Proteomes" id="UP000285301"/>
    </source>
</evidence>
<evidence type="ECO:0000256" key="6">
    <source>
        <dbReference type="ARBA" id="ARBA00022786"/>
    </source>
</evidence>
<evidence type="ECO:0000256" key="4">
    <source>
        <dbReference type="ARBA" id="ARBA00022679"/>
    </source>
</evidence>
<gene>
    <name evidence="11" type="ORF">B4U79_11594</name>
</gene>
<dbReference type="Gene3D" id="3.10.110.10">
    <property type="entry name" value="Ubiquitin Conjugating Enzyme"/>
    <property type="match status" value="1"/>
</dbReference>
<reference evidence="11 12" key="1">
    <citation type="journal article" date="2018" name="Gigascience">
        <title>Genomes of trombidid mites reveal novel predicted allergens and laterally-transferred genes associated with secondary metabolism.</title>
        <authorList>
            <person name="Dong X."/>
            <person name="Chaisiri K."/>
            <person name="Xia D."/>
            <person name="Armstrong S.D."/>
            <person name="Fang Y."/>
            <person name="Donnelly M.J."/>
            <person name="Kadowaki T."/>
            <person name="McGarry J.W."/>
            <person name="Darby A.C."/>
            <person name="Makepeace B.L."/>
        </authorList>
    </citation>
    <scope>NUCLEOTIDE SEQUENCE [LARGE SCALE GENOMIC DNA]</scope>
    <source>
        <strain evidence="11">UoL-WK</strain>
    </source>
</reference>
<evidence type="ECO:0000256" key="3">
    <source>
        <dbReference type="ARBA" id="ARBA00012486"/>
    </source>
</evidence>
<dbReference type="EC" id="2.3.2.23" evidence="3"/>
<keyword evidence="6 9" id="KW-0833">Ubl conjugation pathway</keyword>
<dbReference type="Proteomes" id="UP000285301">
    <property type="component" value="Unassembled WGS sequence"/>
</dbReference>